<dbReference type="PANTHER" id="PTHR37512:SF1">
    <property type="entry name" value="NADR_TTD14 AAA DOMAIN-CONTAINING PROTEIN"/>
    <property type="match status" value="1"/>
</dbReference>
<dbReference type="InterPro" id="IPR038727">
    <property type="entry name" value="NadR/Ttd14_AAA_dom"/>
</dbReference>
<dbReference type="EMBL" id="JAYFUH010000260">
    <property type="protein sequence ID" value="MEA5669553.1"/>
    <property type="molecule type" value="Genomic_DNA"/>
</dbReference>
<reference evidence="2 3" key="1">
    <citation type="submission" date="2023-12" db="EMBL/GenBank/DDBJ databases">
        <title>Stenotrophomonas guangdongensis sp. nov., isolated from wilted pepper plants (Capsicum annuum).</title>
        <authorList>
            <person name="Qiu M."/>
            <person name="Li Y."/>
            <person name="Liu Q."/>
            <person name="Zhang X."/>
            <person name="Huang Y."/>
            <person name="Guo R."/>
            <person name="Hu M."/>
            <person name="Zhou J."/>
            <person name="Zhou X."/>
        </authorList>
    </citation>
    <scope>NUCLEOTIDE SEQUENCE [LARGE SCALE GENOMIC DNA]</scope>
    <source>
        <strain evidence="2 3">MH1</strain>
    </source>
</reference>
<evidence type="ECO:0000313" key="2">
    <source>
        <dbReference type="EMBL" id="MEA5669553.1"/>
    </source>
</evidence>
<evidence type="ECO:0000259" key="1">
    <source>
        <dbReference type="Pfam" id="PF13521"/>
    </source>
</evidence>
<dbReference type="RefSeq" id="WP_323439719.1">
    <property type="nucleotide sequence ID" value="NZ_JAYFUH010000260.1"/>
</dbReference>
<dbReference type="PANTHER" id="PTHR37512">
    <property type="entry name" value="TRIFUNCTIONAL NAD BIOSYNTHESIS/REGULATOR PROTEIN NADR"/>
    <property type="match status" value="1"/>
</dbReference>
<organism evidence="2 3">
    <name type="scientific">Stenotrophomonas capsici</name>
    <dbReference type="NCBI Taxonomy" id="3110230"/>
    <lineage>
        <taxon>Bacteria</taxon>
        <taxon>Pseudomonadati</taxon>
        <taxon>Pseudomonadota</taxon>
        <taxon>Gammaproteobacteria</taxon>
        <taxon>Lysobacterales</taxon>
        <taxon>Lysobacteraceae</taxon>
        <taxon>Stenotrophomonas</taxon>
    </lineage>
</organism>
<evidence type="ECO:0000313" key="3">
    <source>
        <dbReference type="Proteomes" id="UP001301653"/>
    </source>
</evidence>
<keyword evidence="3" id="KW-1185">Reference proteome</keyword>
<dbReference type="SUPFAM" id="SSF52374">
    <property type="entry name" value="Nucleotidylyl transferase"/>
    <property type="match status" value="1"/>
</dbReference>
<proteinExistence type="predicted"/>
<gene>
    <name evidence="2" type="ORF">VA603_18640</name>
</gene>
<dbReference type="Gene3D" id="3.40.50.300">
    <property type="entry name" value="P-loop containing nucleotide triphosphate hydrolases"/>
    <property type="match status" value="1"/>
</dbReference>
<dbReference type="Pfam" id="PF13521">
    <property type="entry name" value="AAA_28"/>
    <property type="match status" value="1"/>
</dbReference>
<dbReference type="Proteomes" id="UP001301653">
    <property type="component" value="Unassembled WGS sequence"/>
</dbReference>
<protein>
    <submittedName>
        <fullName evidence="2">AAA family ATPase</fullName>
    </submittedName>
</protein>
<comment type="caution">
    <text evidence="2">The sequence shown here is derived from an EMBL/GenBank/DDBJ whole genome shotgun (WGS) entry which is preliminary data.</text>
</comment>
<dbReference type="SUPFAM" id="SSF52540">
    <property type="entry name" value="P-loop containing nucleoside triphosphate hydrolases"/>
    <property type="match status" value="1"/>
</dbReference>
<dbReference type="InterPro" id="IPR027417">
    <property type="entry name" value="P-loop_NTPase"/>
</dbReference>
<dbReference type="Gene3D" id="3.40.50.620">
    <property type="entry name" value="HUPs"/>
    <property type="match status" value="1"/>
</dbReference>
<sequence length="351" mass="39648">MKPHRVGLVVGKFCPLHRGHQVLLDHAQAACERLVVVSYTRPEFDGLWPARREQWLRNLYPQAQHWVLDDARLAALCQQRGVPVRVLPRNDEDDATHRQFVAWLLHEIVRSDVDAVFTSEAYGPGFAEVLSQEQQQRGGRAVVHVAVDPARVRVPTSGTAIRRDLHAHRQLLAPQVYGDFVRRVVLLGGESTGKSTLAIHLAQRCGSVHAAEYGRELWEAQDGVLQEADLLRIARTQVARETQLLADARRWLVCDTSPLTTLLYAQAMFDRAAPALVALATRRYDLVLLCGPDVPFVQDGTRRDPAFRQWQHDWYVRELDARGVPYQTLHGDWQARTQAAWQALQQADAVA</sequence>
<name>A0ABU5V859_9GAMM</name>
<accession>A0ABU5V859</accession>
<dbReference type="InterPro" id="IPR014729">
    <property type="entry name" value="Rossmann-like_a/b/a_fold"/>
</dbReference>
<dbReference type="InterPro" id="IPR052735">
    <property type="entry name" value="NAD_biosynth-regulator"/>
</dbReference>
<feature type="domain" description="NadR/Ttd14 AAA" evidence="1">
    <location>
        <begin position="183"/>
        <end position="336"/>
    </location>
</feature>